<name>A0AAD6D8E0_9EURO</name>
<dbReference type="AlphaFoldDB" id="A0AAD6D8E0"/>
<dbReference type="SUPFAM" id="SSF53098">
    <property type="entry name" value="Ribonuclease H-like"/>
    <property type="match status" value="1"/>
</dbReference>
<reference evidence="3 4" key="1">
    <citation type="journal article" date="2023" name="IMA Fungus">
        <title>Comparative genomic study of the Penicillium genus elucidates a diverse pangenome and 15 lateral gene transfer events.</title>
        <authorList>
            <person name="Petersen C."/>
            <person name="Sorensen T."/>
            <person name="Nielsen M.R."/>
            <person name="Sondergaard T.E."/>
            <person name="Sorensen J.L."/>
            <person name="Fitzpatrick D.A."/>
            <person name="Frisvad J.C."/>
            <person name="Nielsen K.L."/>
        </authorList>
    </citation>
    <scope>NUCLEOTIDE SEQUENCE [LARGE SCALE GENOMIC DNA]</scope>
    <source>
        <strain evidence="3 4">IBT 35679</strain>
    </source>
</reference>
<feature type="compositionally biased region" description="Basic and acidic residues" evidence="1">
    <location>
        <begin position="791"/>
        <end position="812"/>
    </location>
</feature>
<dbReference type="Proteomes" id="UP001220324">
    <property type="component" value="Unassembled WGS sequence"/>
</dbReference>
<feature type="domain" description="HAT C-terminal dimerisation" evidence="2">
    <location>
        <begin position="23"/>
        <end position="96"/>
    </location>
</feature>
<dbReference type="EMBL" id="JAQIZZ010000001">
    <property type="protein sequence ID" value="KAJ5556602.1"/>
    <property type="molecule type" value="Genomic_DNA"/>
</dbReference>
<sequence>MSDIDLLVSPAPSVQPKGTAIEELTRYLGSSTVQVTPRVYWKEHHKEYPILASLARDVLTTPASGSGVERLFNSARDVCHYRRGSLKPQTIQDLMMYMRTTRFDLDTEQLTLINEYLSTQEKQAEGERKDALNKQEEGFDAISDDEEGPSTTNTSEAIQILGAKALGKRRATESDLNELDEDGEVPLPENRCLQEVPRTAPRRGGAGRFAVLAGPSRGLDESWPEPPINQNDHEPCAHARNLLKTTKQWKKSAGEGGLPSLERFVQFLDAVSSLATRIKESDTLAELQRISKVMSDNDRKHTDMIVNIQQSINLQAAKATTAAAGQALPGRARPSSYREALASHVTSSESSLVSEWLTRAKTNGTVPSNDLSSGSSAATGPSLLMREDLQLLVRGTARTLVDPLRRDEAELVRRINKAIKADVKDLELPDERGPVSSGQVLPSGDVLLQVDSLDQVRQLTQAAAQKDSNWCHAFGESAALKRHAYAVLARGVSCRFDPYGPGARARIIAENTAARINDTTKITHIGWLMSKRQMEEMRPEFAKLVVEFADADAANQAILRGLTVYGRGHDCQLFEGSQRLQQCFHCQGYGHIARFCKRETRCGYCAEPHDTQDCTHPHDRQRAKCGPCVKAGKTKVNHFTFDRECPVRKEQIALLELNRLKGSQLHQPRFADIPFQKPPSIDHDHPLPSESAGAQAQTQAQAQALQPHRKGSGGRSASRSRSAFKKRRTVTADEDEGTEAIDEDLRAHIGTTDQPIENVSDVQVHTDLLNKPQSTRDQPQLTATLRRGRSRRVEGEQEVERSTEHDPRNDQC</sequence>
<evidence type="ECO:0000313" key="4">
    <source>
        <dbReference type="Proteomes" id="UP001220324"/>
    </source>
</evidence>
<feature type="region of interest" description="Disordered" evidence="1">
    <location>
        <begin position="671"/>
        <end position="742"/>
    </location>
</feature>
<dbReference type="InterPro" id="IPR012337">
    <property type="entry name" value="RNaseH-like_sf"/>
</dbReference>
<feature type="compositionally biased region" description="Polar residues" evidence="1">
    <location>
        <begin position="771"/>
        <end position="783"/>
    </location>
</feature>
<feature type="compositionally biased region" description="Acidic residues" evidence="1">
    <location>
        <begin position="732"/>
        <end position="742"/>
    </location>
</feature>
<feature type="compositionally biased region" description="Low complexity" evidence="1">
    <location>
        <begin position="692"/>
        <end position="706"/>
    </location>
</feature>
<dbReference type="GO" id="GO:0046983">
    <property type="term" value="F:protein dimerization activity"/>
    <property type="evidence" value="ECO:0007669"/>
    <property type="project" value="InterPro"/>
</dbReference>
<feature type="region of interest" description="Disordered" evidence="1">
    <location>
        <begin position="769"/>
        <end position="812"/>
    </location>
</feature>
<comment type="caution">
    <text evidence="3">The sequence shown here is derived from an EMBL/GenBank/DDBJ whole genome shotgun (WGS) entry which is preliminary data.</text>
</comment>
<keyword evidence="4" id="KW-1185">Reference proteome</keyword>
<dbReference type="InterPro" id="IPR008906">
    <property type="entry name" value="HATC_C_dom"/>
</dbReference>
<evidence type="ECO:0000256" key="1">
    <source>
        <dbReference type="SAM" id="MobiDB-lite"/>
    </source>
</evidence>
<evidence type="ECO:0000313" key="3">
    <source>
        <dbReference type="EMBL" id="KAJ5556602.1"/>
    </source>
</evidence>
<proteinExistence type="predicted"/>
<gene>
    <name evidence="3" type="ORF">N7494_000517</name>
</gene>
<protein>
    <recommendedName>
        <fullName evidence="2">HAT C-terminal dimerisation domain-containing protein</fullName>
    </recommendedName>
</protein>
<dbReference type="Pfam" id="PF05699">
    <property type="entry name" value="Dimer_Tnp_hAT"/>
    <property type="match status" value="1"/>
</dbReference>
<organism evidence="3 4">
    <name type="scientific">Penicillium frequentans</name>
    <dbReference type="NCBI Taxonomy" id="3151616"/>
    <lineage>
        <taxon>Eukaryota</taxon>
        <taxon>Fungi</taxon>
        <taxon>Dikarya</taxon>
        <taxon>Ascomycota</taxon>
        <taxon>Pezizomycotina</taxon>
        <taxon>Eurotiomycetes</taxon>
        <taxon>Eurotiomycetidae</taxon>
        <taxon>Eurotiales</taxon>
        <taxon>Aspergillaceae</taxon>
        <taxon>Penicillium</taxon>
    </lineage>
</organism>
<accession>A0AAD6D8E0</accession>
<evidence type="ECO:0000259" key="2">
    <source>
        <dbReference type="Pfam" id="PF05699"/>
    </source>
</evidence>